<dbReference type="InterPro" id="IPR032401">
    <property type="entry name" value="EDC4_WD40"/>
</dbReference>
<feature type="compositionally biased region" description="Polar residues" evidence="7">
    <location>
        <begin position="1218"/>
        <end position="1234"/>
    </location>
</feature>
<dbReference type="OrthoDB" id="21128at2759"/>
<dbReference type="Gene3D" id="1.10.220.100">
    <property type="entry name" value="conserved c-terminal region of ge- 1"/>
    <property type="match status" value="1"/>
</dbReference>
<dbReference type="Gene3D" id="2.130.10.10">
    <property type="entry name" value="YVTN repeat-like/Quinoprotein amine dehydrogenase"/>
    <property type="match status" value="1"/>
</dbReference>
<keyword evidence="11" id="KW-1185">Reference proteome</keyword>
<comment type="similarity">
    <text evidence="2">Belongs to the WD repeat EDC4 family.</text>
</comment>
<dbReference type="InterPro" id="IPR044938">
    <property type="entry name" value="EDC4_C_sf"/>
</dbReference>
<feature type="region of interest" description="Disordered" evidence="7">
    <location>
        <begin position="769"/>
        <end position="788"/>
    </location>
</feature>
<feature type="domain" description="Enhancer of mRNA-decapping protein 4 C-terminal" evidence="9">
    <location>
        <begin position="1084"/>
        <end position="1209"/>
    </location>
</feature>
<feature type="domain" description="Enhancer of mRNA-decapping protein 4 WD40 repeat region" evidence="8">
    <location>
        <begin position="69"/>
        <end position="434"/>
    </location>
</feature>
<sequence length="1240" mass="140058">MSILNSENLTNDQSIIDDEIQQTSSLNQNETKQKIYLQGNDNSNTYNIFENECDIYASKNSSESRINASNKIKVNRLVNYEWEQRYSYGNLIAIHKSGEYFAYAIRMENSGKVRVFHRKLNEKLLLKSFKGRVVDLSFAYSDQDVILGCVDETGSLQVFKVFLDSDSKIQATLILHLLNTPKTDKPVNSIDRVFWCMYVPEPTDEQNTEYGDASKLFALSRKGRIDIFNLDTLLLNYECSEPLEPNDLPQGHLVIDTTKSGSVLTACFSPDGTALAIASSNGEVHFYKFSNPIQSEVKKSDEDNTESQEDIKYPSTPNCLKVWRPHEGKSISSLYFLDDHKNSSAEVEFWSFMLTGADYNREIKLWSCFNWTCLQTLNFYPSPLDEGFITQNPNKSIQTTLPIFKTTIDLSSKYLIMSDITRKCFYVLHLSLDQSSYSCRCSAISEYILAYPALSFTVIDIQQIKAKKYNQLNNLTSGNMSTPTDLTNTEANTDLLNISLTSSNSLNPTNGVPQLTSQDQEQLITVIRLYCIQTKQLQEMHIFLTGDTNMSSFNNNSNSPPPPLIPISTTTSLNQSTSLLQQLLPNQALLSQKKELIEDKLKSQEKLSEDSAIIQIVTPPIMVNTFPPPILMTPDAFINSPNTRKSSEPAAQQKIEMLQNLLSSSTTSAPGVSNLLSSRTSSLTQVTNPVQELKTHSSLTKLNGSHKLKNRTHSSSSSSTTSSSSSSSSSSDMDQDDKEIAALSSSNKSLKMKKTEILLEKVKLEENASELRDSEIRNGPNWPNPPDLNSQMDMKNLLVQMTQMLYKQNEEIQSLKKINFQQNVAIDEQKLNVLFQQTINNSLMPKLDKVIRDEVTKSVQTQLGQKILDPLREQLSRDLADKVRSIENTLKDSLGKIFKSKTTIDTMSQSITNSMQGVIVNTYRETFQKYIVPNFEKSCQNMYQQVNSSFSKGTQDYLAEFDQLSKQQKKLLDENKEPLIVQLKHYTDQMHLHGKQVATEMANSLQQQFDNHLRSTNAILQDTIISSVKAIVKEEIQHAMRDQQHILPDRLITHMRQSGTMTPVNLPTGSMIHQSNTVDVKTQINNFVQKGQLNSAFQVALCAADLNLLMNLCETVTPAQTFEVTVNNVTKKTQCQLQQPVILSLIQQLSQDLNTNTELKVKYLEEALLNLDLNNALTREHTPSVMNQLNLKIQQYVQQHPSNKSMRMLLMASQSLISQPKPQLKTPTHSQLQTPHHDNF</sequence>
<evidence type="ECO:0000313" key="11">
    <source>
        <dbReference type="Proteomes" id="UP000663879"/>
    </source>
</evidence>
<keyword evidence="3" id="KW-0963">Cytoplasm</keyword>
<evidence type="ECO:0000256" key="3">
    <source>
        <dbReference type="ARBA" id="ARBA00022490"/>
    </source>
</evidence>
<evidence type="ECO:0000313" key="10">
    <source>
        <dbReference type="EMBL" id="CAF0712129.1"/>
    </source>
</evidence>
<dbReference type="GO" id="GO:0000932">
    <property type="term" value="C:P-body"/>
    <property type="evidence" value="ECO:0007669"/>
    <property type="project" value="UniProtKB-SubCell"/>
</dbReference>
<keyword evidence="4" id="KW-0853">WD repeat</keyword>
<dbReference type="Pfam" id="PF21289">
    <property type="entry name" value="EDC4_C"/>
    <property type="match status" value="1"/>
</dbReference>
<keyword evidence="6" id="KW-0175">Coiled coil</keyword>
<evidence type="ECO:0000256" key="4">
    <source>
        <dbReference type="ARBA" id="ARBA00022574"/>
    </source>
</evidence>
<protein>
    <recommendedName>
        <fullName evidence="12">Enhancer of mRNA-decapping protein 4 WD40 repeat region domain-containing protein</fullName>
    </recommendedName>
</protein>
<feature type="region of interest" description="Disordered" evidence="7">
    <location>
        <begin position="1218"/>
        <end position="1240"/>
    </location>
</feature>
<accession>A0A813M514</accession>
<evidence type="ECO:0000259" key="8">
    <source>
        <dbReference type="Pfam" id="PF16529"/>
    </source>
</evidence>
<dbReference type="SMART" id="SM00320">
    <property type="entry name" value="WD40"/>
    <property type="match status" value="2"/>
</dbReference>
<dbReference type="InterPro" id="IPR001680">
    <property type="entry name" value="WD40_rpt"/>
</dbReference>
<feature type="region of interest" description="Disordered" evidence="7">
    <location>
        <begin position="680"/>
        <end position="737"/>
    </location>
</feature>
<dbReference type="SUPFAM" id="SSF50978">
    <property type="entry name" value="WD40 repeat-like"/>
    <property type="match status" value="1"/>
</dbReference>
<feature type="compositionally biased region" description="Low complexity" evidence="7">
    <location>
        <begin position="714"/>
        <end position="731"/>
    </location>
</feature>
<evidence type="ECO:0008006" key="12">
    <source>
        <dbReference type="Google" id="ProtNLM"/>
    </source>
</evidence>
<evidence type="ECO:0000256" key="6">
    <source>
        <dbReference type="ARBA" id="ARBA00023054"/>
    </source>
</evidence>
<evidence type="ECO:0000256" key="1">
    <source>
        <dbReference type="ARBA" id="ARBA00004201"/>
    </source>
</evidence>
<dbReference type="InterPro" id="IPR036322">
    <property type="entry name" value="WD40_repeat_dom_sf"/>
</dbReference>
<dbReference type="EMBL" id="CAJNOC010000071">
    <property type="protein sequence ID" value="CAF0712129.1"/>
    <property type="molecule type" value="Genomic_DNA"/>
</dbReference>
<evidence type="ECO:0000256" key="7">
    <source>
        <dbReference type="SAM" id="MobiDB-lite"/>
    </source>
</evidence>
<evidence type="ECO:0000256" key="2">
    <source>
        <dbReference type="ARBA" id="ARBA00009639"/>
    </source>
</evidence>
<gene>
    <name evidence="10" type="ORF">OXX778_LOCUS1173</name>
</gene>
<dbReference type="InterPro" id="IPR015943">
    <property type="entry name" value="WD40/YVTN_repeat-like_dom_sf"/>
</dbReference>
<dbReference type="PANTHER" id="PTHR15598">
    <property type="entry name" value="ENHANCER OF MRNA-DECAPPING PROTEIN 4"/>
    <property type="match status" value="1"/>
</dbReference>
<dbReference type="GO" id="GO:0031087">
    <property type="term" value="P:deadenylation-independent decapping of nuclear-transcribed mRNA"/>
    <property type="evidence" value="ECO:0007669"/>
    <property type="project" value="InterPro"/>
</dbReference>
<dbReference type="Gene3D" id="6.10.140.270">
    <property type="match status" value="1"/>
</dbReference>
<dbReference type="InterPro" id="IPR045152">
    <property type="entry name" value="EDC4-like"/>
</dbReference>
<evidence type="ECO:0000256" key="5">
    <source>
        <dbReference type="ARBA" id="ARBA00022737"/>
    </source>
</evidence>
<dbReference type="Pfam" id="PF16529">
    <property type="entry name" value="Ge1_WD40"/>
    <property type="match status" value="1"/>
</dbReference>
<keyword evidence="5" id="KW-0677">Repeat</keyword>
<organism evidence="10 11">
    <name type="scientific">Brachionus calyciflorus</name>
    <dbReference type="NCBI Taxonomy" id="104777"/>
    <lineage>
        <taxon>Eukaryota</taxon>
        <taxon>Metazoa</taxon>
        <taxon>Spiralia</taxon>
        <taxon>Gnathifera</taxon>
        <taxon>Rotifera</taxon>
        <taxon>Eurotatoria</taxon>
        <taxon>Monogononta</taxon>
        <taxon>Pseudotrocha</taxon>
        <taxon>Ploima</taxon>
        <taxon>Brachionidae</taxon>
        <taxon>Brachionus</taxon>
    </lineage>
</organism>
<dbReference type="InterPro" id="IPR049404">
    <property type="entry name" value="EDC4_C"/>
</dbReference>
<name>A0A813M514_9BILA</name>
<dbReference type="Proteomes" id="UP000663879">
    <property type="component" value="Unassembled WGS sequence"/>
</dbReference>
<proteinExistence type="inferred from homology"/>
<dbReference type="PANTHER" id="PTHR15598:SF5">
    <property type="entry name" value="ENHANCER OF MRNA-DECAPPING PROTEIN 4"/>
    <property type="match status" value="1"/>
</dbReference>
<comment type="subcellular location">
    <subcellularLocation>
        <location evidence="1">Cytoplasm</location>
        <location evidence="1">P-body</location>
    </subcellularLocation>
</comment>
<reference evidence="10" key="1">
    <citation type="submission" date="2021-02" db="EMBL/GenBank/DDBJ databases">
        <authorList>
            <person name="Nowell W R."/>
        </authorList>
    </citation>
    <scope>NUCLEOTIDE SEQUENCE</scope>
    <source>
        <strain evidence="10">Ploen Becks lab</strain>
    </source>
</reference>
<dbReference type="AlphaFoldDB" id="A0A813M514"/>
<evidence type="ECO:0000259" key="9">
    <source>
        <dbReference type="Pfam" id="PF21289"/>
    </source>
</evidence>
<comment type="caution">
    <text evidence="10">The sequence shown here is derived from an EMBL/GenBank/DDBJ whole genome shotgun (WGS) entry which is preliminary data.</text>
</comment>